<gene>
    <name evidence="2" type="ORF">VZ94_16705</name>
</gene>
<feature type="region of interest" description="Disordered" evidence="1">
    <location>
        <begin position="1"/>
        <end position="25"/>
    </location>
</feature>
<sequence>MSKKKNKRGRKALPPDKKKPPQPTIKINEALLPFVKLLKAEFKAKRVSDDTLNRLTECLLEPGSEHLIKEHSGDH</sequence>
<protein>
    <submittedName>
        <fullName evidence="2">Uncharacterized protein</fullName>
    </submittedName>
</protein>
<evidence type="ECO:0000313" key="2">
    <source>
        <dbReference type="EMBL" id="KJV05635.1"/>
    </source>
</evidence>
<keyword evidence="3" id="KW-1185">Reference proteome</keyword>
<dbReference type="Proteomes" id="UP000033684">
    <property type="component" value="Unassembled WGS sequence"/>
</dbReference>
<name>A0A0F3IFR6_9GAMM</name>
<accession>A0A0F3IFR6</accession>
<dbReference type="AlphaFoldDB" id="A0A0F3IFR6"/>
<reference evidence="2 3" key="2">
    <citation type="journal article" date="2016" name="Microb. Ecol.">
        <title>Genome Characteristics of a Novel Type I Methanotroph (Sn10-6) Isolated from a Flooded Indian Rice Field.</title>
        <authorList>
            <person name="Rahalkar M.C."/>
            <person name="Pandit P.S."/>
            <person name="Dhakephalkar P.K."/>
            <person name="Pore S."/>
            <person name="Arora P."/>
            <person name="Kapse N."/>
        </authorList>
    </citation>
    <scope>NUCLEOTIDE SEQUENCE [LARGE SCALE GENOMIC DNA]</scope>
    <source>
        <strain evidence="2 3">Sn10-6</strain>
    </source>
</reference>
<evidence type="ECO:0000256" key="1">
    <source>
        <dbReference type="SAM" id="MobiDB-lite"/>
    </source>
</evidence>
<dbReference type="RefSeq" id="WP_045780092.1">
    <property type="nucleotide sequence ID" value="NZ_LAJX01000193.1"/>
</dbReference>
<dbReference type="OrthoDB" id="9897368at2"/>
<reference evidence="3" key="1">
    <citation type="submission" date="2015-03" db="EMBL/GenBank/DDBJ databases">
        <title>Draft genome sequence of a novel methanotroph (Sn10-6) isolated from flooded ricefield rhizosphere in India.</title>
        <authorList>
            <person name="Pandit P.S."/>
            <person name="Pore S.D."/>
            <person name="Arora P."/>
            <person name="Kapse N.G."/>
            <person name="Dhakephalkar P.K."/>
            <person name="Rahalkar M.C."/>
        </authorList>
    </citation>
    <scope>NUCLEOTIDE SEQUENCE [LARGE SCALE GENOMIC DNA]</scope>
    <source>
        <strain evidence="3">Sn10-6</strain>
    </source>
</reference>
<evidence type="ECO:0000313" key="3">
    <source>
        <dbReference type="Proteomes" id="UP000033684"/>
    </source>
</evidence>
<proteinExistence type="predicted"/>
<comment type="caution">
    <text evidence="2">The sequence shown here is derived from an EMBL/GenBank/DDBJ whole genome shotgun (WGS) entry which is preliminary data.</text>
</comment>
<feature type="compositionally biased region" description="Basic residues" evidence="1">
    <location>
        <begin position="1"/>
        <end position="11"/>
    </location>
</feature>
<dbReference type="EMBL" id="LAJX01000193">
    <property type="protein sequence ID" value="KJV05635.1"/>
    <property type="molecule type" value="Genomic_DNA"/>
</dbReference>
<organism evidence="2 3">
    <name type="scientific">Methylocucumis oryzae</name>
    <dbReference type="NCBI Taxonomy" id="1632867"/>
    <lineage>
        <taxon>Bacteria</taxon>
        <taxon>Pseudomonadati</taxon>
        <taxon>Pseudomonadota</taxon>
        <taxon>Gammaproteobacteria</taxon>
        <taxon>Methylococcales</taxon>
        <taxon>Methylococcaceae</taxon>
        <taxon>Methylocucumis</taxon>
    </lineage>
</organism>